<keyword evidence="9" id="KW-1185">Reference proteome</keyword>
<dbReference type="Proteomes" id="UP000770717">
    <property type="component" value="Unassembled WGS sequence"/>
</dbReference>
<dbReference type="GO" id="GO:0034364">
    <property type="term" value="C:high-density lipoprotein particle"/>
    <property type="evidence" value="ECO:0007669"/>
    <property type="project" value="TreeGrafter"/>
</dbReference>
<dbReference type="GO" id="GO:0034361">
    <property type="term" value="C:very-low-density lipoprotein particle"/>
    <property type="evidence" value="ECO:0007669"/>
    <property type="project" value="TreeGrafter"/>
</dbReference>
<evidence type="ECO:0000256" key="7">
    <source>
        <dbReference type="SAM" id="SignalP"/>
    </source>
</evidence>
<feature type="chain" id="PRO_5035148199" evidence="7">
    <location>
        <begin position="19"/>
        <end position="85"/>
    </location>
</feature>
<keyword evidence="5 7" id="KW-0732">Signal</keyword>
<keyword evidence="4" id="KW-0964">Secreted</keyword>
<evidence type="ECO:0000256" key="2">
    <source>
        <dbReference type="ARBA" id="ARBA00009204"/>
    </source>
</evidence>
<comment type="caution">
    <text evidence="8">The sequence shown here is derived from an EMBL/GenBank/DDBJ whole genome shotgun (WGS) entry which is preliminary data.</text>
</comment>
<feature type="signal peptide" evidence="7">
    <location>
        <begin position="1"/>
        <end position="18"/>
    </location>
</feature>
<evidence type="ECO:0000313" key="9">
    <source>
        <dbReference type="Proteomes" id="UP000770717"/>
    </source>
</evidence>
<keyword evidence="6" id="KW-0445">Lipid transport</keyword>
<dbReference type="InterPro" id="IPR006781">
    <property type="entry name" value="ApoC-I"/>
</dbReference>
<evidence type="ECO:0000256" key="5">
    <source>
        <dbReference type="ARBA" id="ARBA00022729"/>
    </source>
</evidence>
<dbReference type="EMBL" id="WNTK01000006">
    <property type="protein sequence ID" value="KAG9482112.1"/>
    <property type="molecule type" value="Genomic_DNA"/>
</dbReference>
<dbReference type="PANTHER" id="PTHR16565:SF2">
    <property type="entry name" value="APOLIPOPROTEIN C-I"/>
    <property type="match status" value="1"/>
</dbReference>
<dbReference type="GO" id="GO:0010916">
    <property type="term" value="P:negative regulation of very-low-density lipoprotein particle clearance"/>
    <property type="evidence" value="ECO:0007669"/>
    <property type="project" value="TreeGrafter"/>
</dbReference>
<evidence type="ECO:0000256" key="6">
    <source>
        <dbReference type="ARBA" id="ARBA00023055"/>
    </source>
</evidence>
<organism evidence="8 9">
    <name type="scientific">Eleutherodactylus coqui</name>
    <name type="common">Puerto Rican coqui</name>
    <dbReference type="NCBI Taxonomy" id="57060"/>
    <lineage>
        <taxon>Eukaryota</taxon>
        <taxon>Metazoa</taxon>
        <taxon>Chordata</taxon>
        <taxon>Craniata</taxon>
        <taxon>Vertebrata</taxon>
        <taxon>Euteleostomi</taxon>
        <taxon>Amphibia</taxon>
        <taxon>Batrachia</taxon>
        <taxon>Anura</taxon>
        <taxon>Neobatrachia</taxon>
        <taxon>Hyloidea</taxon>
        <taxon>Eleutherodactylidae</taxon>
        <taxon>Eleutherodactylinae</taxon>
        <taxon>Eleutherodactylus</taxon>
        <taxon>Eleutherodactylus</taxon>
    </lineage>
</organism>
<comment type="similarity">
    <text evidence="2">Belongs to the apolipoprotein C1 family.</text>
</comment>
<name>A0A8J6F5W1_ELECQ</name>
<dbReference type="GO" id="GO:0005504">
    <property type="term" value="F:fatty acid binding"/>
    <property type="evidence" value="ECO:0007669"/>
    <property type="project" value="TreeGrafter"/>
</dbReference>
<dbReference type="GO" id="GO:0050995">
    <property type="term" value="P:negative regulation of lipid catabolic process"/>
    <property type="evidence" value="ECO:0007669"/>
    <property type="project" value="TreeGrafter"/>
</dbReference>
<dbReference type="Gene3D" id="4.10.260.30">
    <property type="entry name" value="Apolipoprotein C-I"/>
    <property type="match status" value="1"/>
</dbReference>
<keyword evidence="3" id="KW-0813">Transport</keyword>
<accession>A0A8J6F5W1</accession>
<evidence type="ECO:0000256" key="4">
    <source>
        <dbReference type="ARBA" id="ARBA00022525"/>
    </source>
</evidence>
<comment type="subcellular location">
    <subcellularLocation>
        <location evidence="1">Secreted</location>
    </subcellularLocation>
</comment>
<dbReference type="GO" id="GO:0032375">
    <property type="term" value="P:negative regulation of cholesterol transport"/>
    <property type="evidence" value="ECO:0007669"/>
    <property type="project" value="TreeGrafter"/>
</dbReference>
<evidence type="ECO:0000256" key="3">
    <source>
        <dbReference type="ARBA" id="ARBA00022448"/>
    </source>
</evidence>
<evidence type="ECO:0000256" key="1">
    <source>
        <dbReference type="ARBA" id="ARBA00004613"/>
    </source>
</evidence>
<dbReference type="AlphaFoldDB" id="A0A8J6F5W1"/>
<dbReference type="GO" id="GO:0034447">
    <property type="term" value="P:very-low-density lipoprotein particle clearance"/>
    <property type="evidence" value="ECO:0007669"/>
    <property type="project" value="TreeGrafter"/>
</dbReference>
<dbReference type="InterPro" id="IPR043081">
    <property type="entry name" value="ApoC-1_sf"/>
</dbReference>
<dbReference type="GO" id="GO:0004859">
    <property type="term" value="F:phospholipase inhibitor activity"/>
    <property type="evidence" value="ECO:0007669"/>
    <property type="project" value="TreeGrafter"/>
</dbReference>
<evidence type="ECO:0000313" key="8">
    <source>
        <dbReference type="EMBL" id="KAG9482112.1"/>
    </source>
</evidence>
<sequence length="85" mass="9335">MKLLLALSVVFIALSVLAEPSAAEPQESSLADRFRSFGESIKGAFKQVGDKAKEAVDKLHESDFGKKTREVFSDSVKKIKDTFSK</sequence>
<reference evidence="8" key="1">
    <citation type="thesis" date="2020" institute="ProQuest LLC" country="789 East Eisenhower Parkway, Ann Arbor, MI, USA">
        <title>Comparative Genomics and Chromosome Evolution.</title>
        <authorList>
            <person name="Mudd A.B."/>
        </authorList>
    </citation>
    <scope>NUCLEOTIDE SEQUENCE</scope>
    <source>
        <strain evidence="8">HN-11 Male</strain>
        <tissue evidence="8">Kidney and liver</tissue>
    </source>
</reference>
<dbReference type="PANTHER" id="PTHR16565">
    <property type="entry name" value="APOLIPOPROTEIN C-I"/>
    <property type="match status" value="1"/>
</dbReference>
<protein>
    <submittedName>
        <fullName evidence="8">Uncharacterized protein</fullName>
    </submittedName>
</protein>
<dbReference type="Pfam" id="PF04691">
    <property type="entry name" value="ApoC-I"/>
    <property type="match status" value="1"/>
</dbReference>
<dbReference type="GO" id="GO:0042157">
    <property type="term" value="P:lipoprotein metabolic process"/>
    <property type="evidence" value="ECO:0007669"/>
    <property type="project" value="InterPro"/>
</dbReference>
<gene>
    <name evidence="8" type="ORF">GDO78_011027</name>
</gene>
<proteinExistence type="inferred from homology"/>
<dbReference type="OrthoDB" id="8941712at2759"/>
<dbReference type="GO" id="GO:0006869">
    <property type="term" value="P:lipid transport"/>
    <property type="evidence" value="ECO:0007669"/>
    <property type="project" value="UniProtKB-KW"/>
</dbReference>
<dbReference type="GO" id="GO:0006641">
    <property type="term" value="P:triglyceride metabolic process"/>
    <property type="evidence" value="ECO:0007669"/>
    <property type="project" value="TreeGrafter"/>
</dbReference>